<dbReference type="Proteomes" id="UP000054007">
    <property type="component" value="Unassembled WGS sequence"/>
</dbReference>
<organism evidence="2 3">
    <name type="scientific">Cylindrobasidium torrendii FP15055 ss-10</name>
    <dbReference type="NCBI Taxonomy" id="1314674"/>
    <lineage>
        <taxon>Eukaryota</taxon>
        <taxon>Fungi</taxon>
        <taxon>Dikarya</taxon>
        <taxon>Basidiomycota</taxon>
        <taxon>Agaricomycotina</taxon>
        <taxon>Agaricomycetes</taxon>
        <taxon>Agaricomycetidae</taxon>
        <taxon>Agaricales</taxon>
        <taxon>Marasmiineae</taxon>
        <taxon>Physalacriaceae</taxon>
        <taxon>Cylindrobasidium</taxon>
    </lineage>
</organism>
<dbReference type="SUPFAM" id="SSF48452">
    <property type="entry name" value="TPR-like"/>
    <property type="match status" value="2"/>
</dbReference>
<dbReference type="AlphaFoldDB" id="A0A0D7BII4"/>
<gene>
    <name evidence="2" type="ORF">CYLTODRAFT_371623</name>
</gene>
<evidence type="ECO:0000256" key="1">
    <source>
        <dbReference type="SAM" id="MobiDB-lite"/>
    </source>
</evidence>
<evidence type="ECO:0000313" key="3">
    <source>
        <dbReference type="Proteomes" id="UP000054007"/>
    </source>
</evidence>
<feature type="compositionally biased region" description="Polar residues" evidence="1">
    <location>
        <begin position="988"/>
        <end position="997"/>
    </location>
</feature>
<dbReference type="EMBL" id="KN880474">
    <property type="protein sequence ID" value="KIY70045.1"/>
    <property type="molecule type" value="Genomic_DNA"/>
</dbReference>
<sequence length="997" mass="110462">MPSEGPTAAALLEQLHVASAITEGGRYVEAIAGILRTVLKMKDDLEEGKEEWSKVIHGMGKVRKLVIAFRGAEDDIRLPLPAHAQSAFDALERSLEMIFLKMKDYQELSKVKRFLLKSELKANAMECAEEARRAIKVMEVGVRVKESAHERWHLENAAAVGSQTTATSSRLLRLACAEPSAYFVGRGRFIFGLARSLRGPDRRVVTITGAPGSGKTQTVLKFVSEYASQYSRIFLLSASSFDRLNKTFGTIARASKVGHNTDAALLWLRSLNENWLLILDNADEGNFDLGQFIPKCGHGLVLIVGTSASIEQYASTPDDALSLPELDKKGAVAIFLSHAGLPLEDENIARAAAIVTELGKLPLAVAMAGAYIASFSHDLAEFLFLLKMRRSGFIRRRLKKVDTSKQPRGVLSAFKLSFWKLPPHVRLFLQFCGFMHPAGVPVEVFRYAASNMVDDYLLPGEGPPVSGIRRTLLSLLAPYQDVQTGLWDGLKFHEMLGLLERFAFLAYNRETKTCTVHSVVHSAVRDTIADRAGIQAAVLQLLARATPPEDQELPSRTRRLRMLAHVERAWNREYATAYVCTALVRVFEDGEVFERAKDVRRDIVARLDKFLGNRHVESMGAQADLAAAYFRMGRAQRAKRVAKDVLERQKSLVIPGDEGMLRSMGVLAASYAALGQWKHAEMQEVEVLEMSREASGADHPRTMSSSARLVVIHTKTRRLEKARRLSIDVVARRKRVLGKRHPDTLAAMNDLAKLYLSLGRLAEGKKLTRRLLVLRMQLFGERHPMTMEAMANLTAICVMTGEWEDANMLGTEVLQRRRELLGNTHLETVASMVDLASAEGGLKRWVEAEELLAEAVAVRKTELGETHADTLAAMALLAWTFAGLERWDAAKALLYTVLDARRQALGDEHPDTVHALNSLRDLDKREHPLSPGTNSFHSALGPALHTIEEEGPAEDDDIGIVEELVESQSEREPGSDSDDTERPPIPNSPSASFLSVF</sequence>
<dbReference type="InterPro" id="IPR027417">
    <property type="entry name" value="P-loop_NTPase"/>
</dbReference>
<protein>
    <submittedName>
        <fullName evidence="2">TPR-like protein</fullName>
    </submittedName>
</protein>
<dbReference type="Gene3D" id="1.25.40.10">
    <property type="entry name" value="Tetratricopeptide repeat domain"/>
    <property type="match status" value="2"/>
</dbReference>
<dbReference type="Gene3D" id="3.40.50.300">
    <property type="entry name" value="P-loop containing nucleotide triphosphate hydrolases"/>
    <property type="match status" value="1"/>
</dbReference>
<dbReference type="InterPro" id="IPR059179">
    <property type="entry name" value="MLKL-like_MCAfunc"/>
</dbReference>
<dbReference type="CDD" id="cd21037">
    <property type="entry name" value="MLKL_NTD"/>
    <property type="match status" value="1"/>
</dbReference>
<dbReference type="Pfam" id="PF13424">
    <property type="entry name" value="TPR_12"/>
    <property type="match status" value="2"/>
</dbReference>
<feature type="region of interest" description="Disordered" evidence="1">
    <location>
        <begin position="965"/>
        <end position="997"/>
    </location>
</feature>
<proteinExistence type="predicted"/>
<dbReference type="STRING" id="1314674.A0A0D7BII4"/>
<dbReference type="InterPro" id="IPR053137">
    <property type="entry name" value="NLR-like"/>
</dbReference>
<accession>A0A0D7BII4</accession>
<reference evidence="2 3" key="1">
    <citation type="journal article" date="2015" name="Fungal Genet. Biol.">
        <title>Evolution of novel wood decay mechanisms in Agaricales revealed by the genome sequences of Fistulina hepatica and Cylindrobasidium torrendii.</title>
        <authorList>
            <person name="Floudas D."/>
            <person name="Held B.W."/>
            <person name="Riley R."/>
            <person name="Nagy L.G."/>
            <person name="Koehler G."/>
            <person name="Ransdell A.S."/>
            <person name="Younus H."/>
            <person name="Chow J."/>
            <person name="Chiniquy J."/>
            <person name="Lipzen A."/>
            <person name="Tritt A."/>
            <person name="Sun H."/>
            <person name="Haridas S."/>
            <person name="LaButti K."/>
            <person name="Ohm R.A."/>
            <person name="Kues U."/>
            <person name="Blanchette R.A."/>
            <person name="Grigoriev I.V."/>
            <person name="Minto R.E."/>
            <person name="Hibbett D.S."/>
        </authorList>
    </citation>
    <scope>NUCLEOTIDE SEQUENCE [LARGE SCALE GENOMIC DNA]</scope>
    <source>
        <strain evidence="2 3">FP15055 ss-10</strain>
    </source>
</reference>
<dbReference type="Pfam" id="PF13374">
    <property type="entry name" value="TPR_10"/>
    <property type="match status" value="2"/>
</dbReference>
<dbReference type="SUPFAM" id="SSF52540">
    <property type="entry name" value="P-loop containing nucleoside triphosphate hydrolases"/>
    <property type="match status" value="1"/>
</dbReference>
<dbReference type="PANTHER" id="PTHR46082">
    <property type="entry name" value="ATP/GTP-BINDING PROTEIN-RELATED"/>
    <property type="match status" value="1"/>
</dbReference>
<keyword evidence="3" id="KW-1185">Reference proteome</keyword>
<dbReference type="InterPro" id="IPR011990">
    <property type="entry name" value="TPR-like_helical_dom_sf"/>
</dbReference>
<name>A0A0D7BII4_9AGAR</name>
<dbReference type="PANTHER" id="PTHR46082:SF11">
    <property type="entry name" value="AAA+ ATPASE DOMAIN-CONTAINING PROTEIN-RELATED"/>
    <property type="match status" value="1"/>
</dbReference>
<dbReference type="OrthoDB" id="3259098at2759"/>
<evidence type="ECO:0000313" key="2">
    <source>
        <dbReference type="EMBL" id="KIY70045.1"/>
    </source>
</evidence>